<evidence type="ECO:0000313" key="5">
    <source>
        <dbReference type="EMBL" id="VYS58554.1"/>
    </source>
</evidence>
<dbReference type="CDD" id="cd11537">
    <property type="entry name" value="NTP-PPase_RS21-C6_like"/>
    <property type="match status" value="1"/>
</dbReference>
<dbReference type="PANTHER" id="PTHR14552">
    <property type="match status" value="1"/>
</dbReference>
<dbReference type="EMBL" id="CACRSJ010000106">
    <property type="protein sequence ID" value="VYS58554.1"/>
    <property type="molecule type" value="Genomic_DNA"/>
</dbReference>
<dbReference type="OMA" id="KQTDHCV"/>
<protein>
    <recommendedName>
        <fullName evidence="1">dCTP pyrophosphatase 1</fullName>
        <ecNumber evidence="1">3.6.1.12</ecNumber>
    </recommendedName>
</protein>
<dbReference type="GO" id="GO:0047840">
    <property type="term" value="F:dCTP diphosphatase activity"/>
    <property type="evidence" value="ECO:0007669"/>
    <property type="project" value="UniProtKB-UniRule"/>
</dbReference>
<comment type="subcellular location">
    <subcellularLocation>
        <location evidence="1">Cytoplasm</location>
        <location evidence="1">Cytosol</location>
    </subcellularLocation>
</comment>
<proteinExistence type="predicted"/>
<dbReference type="Araport" id="AT3G25400"/>
<feature type="region of interest" description="Disordered" evidence="2">
    <location>
        <begin position="117"/>
        <end position="141"/>
    </location>
</feature>
<reference evidence="5 7" key="3">
    <citation type="submission" date="2019-11" db="EMBL/GenBank/DDBJ databases">
        <authorList>
            <person name="Jiao W.-B."/>
            <person name="Schneeberger K."/>
        </authorList>
    </citation>
    <scope>NUCLEOTIDE SEQUENCE [LARGE SCALE GENOMIC DNA]</scope>
    <source>
        <strain evidence="7">cv. An-1</strain>
    </source>
</reference>
<accession>A0A384KKH6</accession>
<dbReference type="GO" id="GO:0005829">
    <property type="term" value="C:cytosol"/>
    <property type="evidence" value="ECO:0007669"/>
    <property type="project" value="UniProtKB-SubCell"/>
</dbReference>
<dbReference type="GeneID" id="822124"/>
<sequence length="141" mass="15820">MNKGEEGGEDKEVVSLQTLSKKMDDFAKARDWEKYHSPRNLLLAMVGEVGELSEIFQWKGEVARGCPDWKEEEKVHLGEELSDVLLYLVRLSDACGVDLGKAALRKIELNAIKYPVPKKTDDHCVGDGEDSSSKIKLNEEN</sequence>
<dbReference type="EMBL" id="LUHQ01000003">
    <property type="protein sequence ID" value="OAP01717.1"/>
    <property type="molecule type" value="Genomic_DNA"/>
</dbReference>
<evidence type="ECO:0000313" key="3">
    <source>
        <dbReference type="Araport" id="AT3G25400"/>
    </source>
</evidence>
<keyword evidence="1" id="KW-0479">Metal-binding</keyword>
<dbReference type="Proteomes" id="UP000426265">
    <property type="component" value="Unassembled WGS sequence"/>
</dbReference>
<comment type="function">
    <text evidence="1">Hydrolyzes deoxynucleoside triphosphates (dNTPs) to the corresponding nucleoside monophosphates. Has a strong preference for dCTP and its analogs including 5-iodo-dCTP and 5-methyl-dCTP for which it may even have a higher efficiency. May protect DNA or RNA against the incorporation of these genotoxic nucleotide analogs through their catabolism.</text>
</comment>
<dbReference type="RefSeq" id="NP_189167.2">
    <property type="nucleotide sequence ID" value="NM_113436.4"/>
</dbReference>
<dbReference type="SUPFAM" id="SSF101386">
    <property type="entry name" value="all-alpha NTP pyrophosphatases"/>
    <property type="match status" value="1"/>
</dbReference>
<dbReference type="GO" id="GO:0006253">
    <property type="term" value="P:dCTP catabolic process"/>
    <property type="evidence" value="ECO:0007669"/>
    <property type="project" value="UniProtKB-UniRule"/>
</dbReference>
<evidence type="ECO:0000256" key="1">
    <source>
        <dbReference type="PIRNR" id="PIRNR029826"/>
    </source>
</evidence>
<comment type="subunit">
    <text evidence="1">Homotetramer.</text>
</comment>
<evidence type="ECO:0000313" key="4">
    <source>
        <dbReference type="EMBL" id="OAP01717.1"/>
    </source>
</evidence>
<reference evidence="4" key="2">
    <citation type="submission" date="2016-03" db="EMBL/GenBank/DDBJ databases">
        <title>Full-length assembly of Arabidopsis thaliana Ler reveals the complement of translocations and inversions.</title>
        <authorList>
            <person name="Zapata L."/>
            <person name="Schneeberger K."/>
            <person name="Ossowski S."/>
        </authorList>
    </citation>
    <scope>NUCLEOTIDE SEQUENCE [LARGE SCALE GENOMIC DNA]</scope>
    <source>
        <tissue evidence="4">Leaf</tissue>
    </source>
</reference>
<comment type="catalytic activity">
    <reaction evidence="1">
        <text>dCTP + H2O = dCMP + diphosphate + H(+)</text>
        <dbReference type="Rhea" id="RHEA:22636"/>
        <dbReference type="ChEBI" id="CHEBI:15377"/>
        <dbReference type="ChEBI" id="CHEBI:15378"/>
        <dbReference type="ChEBI" id="CHEBI:33019"/>
        <dbReference type="ChEBI" id="CHEBI:57566"/>
        <dbReference type="ChEBI" id="CHEBI:61481"/>
        <dbReference type="EC" id="3.6.1.12"/>
    </reaction>
</comment>
<dbReference type="SMR" id="A0A384KKH6"/>
<dbReference type="GO" id="GO:0000287">
    <property type="term" value="F:magnesium ion binding"/>
    <property type="evidence" value="ECO:0007669"/>
    <property type="project" value="UniProtKB-UniRule"/>
</dbReference>
<dbReference type="DNASU" id="822124"/>
<keyword evidence="1" id="KW-0378">Hydrolase</keyword>
<evidence type="ECO:0000256" key="2">
    <source>
        <dbReference type="SAM" id="MobiDB-lite"/>
    </source>
</evidence>
<name>A0A384KKH6_ARATH</name>
<evidence type="ECO:0000313" key="6">
    <source>
        <dbReference type="Proteomes" id="UP000078284"/>
    </source>
</evidence>
<dbReference type="Gene3D" id="1.10.287.1080">
    <property type="entry name" value="MazG-like"/>
    <property type="match status" value="1"/>
</dbReference>
<keyword evidence="1" id="KW-0963">Cytoplasm</keyword>
<dbReference type="AlphaFoldDB" id="A0A384KKH6"/>
<dbReference type="GO" id="GO:0042262">
    <property type="term" value="P:DNA protection"/>
    <property type="evidence" value="ECO:0007669"/>
    <property type="project" value="UniProtKB-UniRule"/>
</dbReference>
<evidence type="ECO:0000313" key="7">
    <source>
        <dbReference type="Proteomes" id="UP000426265"/>
    </source>
</evidence>
<dbReference type="EC" id="3.6.1.12" evidence="1"/>
<dbReference type="InterPro" id="IPR025984">
    <property type="entry name" value="DCTPP"/>
</dbReference>
<dbReference type="Pfam" id="PF12643">
    <property type="entry name" value="MazG-like"/>
    <property type="match status" value="1"/>
</dbReference>
<comment type="cofactor">
    <cofactor evidence="1">
        <name>Mg(2+)</name>
        <dbReference type="ChEBI" id="CHEBI:18420"/>
    </cofactor>
</comment>
<dbReference type="ExpressionAtlas" id="A0A384KKH6">
    <property type="expression patterns" value="baseline and differential"/>
</dbReference>
<feature type="compositionally biased region" description="Basic and acidic residues" evidence="2">
    <location>
        <begin position="118"/>
        <end position="141"/>
    </location>
</feature>
<keyword evidence="1" id="KW-0460">Magnesium</keyword>
<gene>
    <name evidence="3" type="ordered locus">At3g25400</name>
    <name evidence="4" type="ordered locus">AXX17_At3g27320</name>
    <name evidence="5" type="ORF">AN1_LOCUS13999</name>
</gene>
<organism evidence="4 6">
    <name type="scientific">Arabidopsis thaliana</name>
    <name type="common">Mouse-ear cress</name>
    <dbReference type="NCBI Taxonomy" id="3702"/>
    <lineage>
        <taxon>Eukaryota</taxon>
        <taxon>Viridiplantae</taxon>
        <taxon>Streptophyta</taxon>
        <taxon>Embryophyta</taxon>
        <taxon>Tracheophyta</taxon>
        <taxon>Spermatophyta</taxon>
        <taxon>Magnoliopsida</taxon>
        <taxon>eudicotyledons</taxon>
        <taxon>Gunneridae</taxon>
        <taxon>Pentapetalae</taxon>
        <taxon>rosids</taxon>
        <taxon>malvids</taxon>
        <taxon>Brassicales</taxon>
        <taxon>Brassicaceae</taxon>
        <taxon>Camelineae</taxon>
        <taxon>Arabidopsis</taxon>
    </lineage>
</organism>
<dbReference type="Proteomes" id="UP000078284">
    <property type="component" value="Chromosome 3"/>
</dbReference>
<dbReference type="KEGG" id="ath:AT3G25400"/>
<dbReference type="PANTHER" id="PTHR14552:SF21">
    <property type="entry name" value="DCTP PYROPHOSPHATASE 1"/>
    <property type="match status" value="1"/>
</dbReference>
<reference evidence="6" key="1">
    <citation type="journal article" date="2016" name="Proc. Natl. Acad. Sci. U.S.A.">
        <title>Chromosome-level assembly of Arabidopsis thaliana Ler reveals the extent of translocation and inversion polymorphisms.</title>
        <authorList>
            <person name="Zapata L."/>
            <person name="Ding J."/>
            <person name="Willing E.M."/>
            <person name="Hartwig B."/>
            <person name="Bezdan D."/>
            <person name="Jiao W.B."/>
            <person name="Patel V."/>
            <person name="Velikkakam James G."/>
            <person name="Koornneef M."/>
            <person name="Ossowski S."/>
            <person name="Schneeberger K."/>
        </authorList>
    </citation>
    <scope>NUCLEOTIDE SEQUENCE [LARGE SCALE GENOMIC DNA]</scope>
    <source>
        <strain evidence="6">cv. Landsberg erecta</strain>
    </source>
</reference>